<keyword evidence="2" id="KW-0378">Hydrolase</keyword>
<dbReference type="Pfam" id="PF12146">
    <property type="entry name" value="Hydrolase_4"/>
    <property type="match status" value="1"/>
</dbReference>
<sequence length="272" mass="30343">MSPLTQTTTKQKLATNKTPIILIPGTWCTAKIWGDFVPALEALGLQVLTPNLRYHGLPYDEVAKKVGNVSLTDFVDDLSALLLSLDTPPIILGHSLGGLLAQLLAARHPDKHKGVILLGTAPMAGIFAFYPETTAVFYKHYMKWKFWEKTLYAEKSKFEKYVMNNQTQEDVDATFAQLVPESGRVYYEMGFWYLDSKKASTVDTDQIQTPVLVITGTDDKIVNANVSRATAKRYANSTLCVFEGSDHMYAMGEFMPITVNAIKSWIAENHLL</sequence>
<dbReference type="InterPro" id="IPR050266">
    <property type="entry name" value="AB_hydrolase_sf"/>
</dbReference>
<dbReference type="GO" id="GO:0016787">
    <property type="term" value="F:hydrolase activity"/>
    <property type="evidence" value="ECO:0007669"/>
    <property type="project" value="UniProtKB-KW"/>
</dbReference>
<name>A0A9X1WZ07_9GAMM</name>
<dbReference type="EMBL" id="JAKUML010000016">
    <property type="protein sequence ID" value="MCJ8147198.1"/>
    <property type="molecule type" value="Genomic_DNA"/>
</dbReference>
<dbReference type="AlphaFoldDB" id="A0A9X1WZ07"/>
<evidence type="ECO:0000259" key="1">
    <source>
        <dbReference type="Pfam" id="PF12146"/>
    </source>
</evidence>
<proteinExistence type="predicted"/>
<gene>
    <name evidence="2" type="ORF">MKI79_09890</name>
</gene>
<dbReference type="PRINTS" id="PR00111">
    <property type="entry name" value="ABHYDROLASE"/>
</dbReference>
<dbReference type="InterPro" id="IPR000073">
    <property type="entry name" value="AB_hydrolase_1"/>
</dbReference>
<accession>A0A9X1WZ07</accession>
<protein>
    <submittedName>
        <fullName evidence="2">Alpha/beta hydrolase</fullName>
    </submittedName>
</protein>
<dbReference type="SUPFAM" id="SSF53474">
    <property type="entry name" value="alpha/beta-Hydrolases"/>
    <property type="match status" value="1"/>
</dbReference>
<evidence type="ECO:0000313" key="2">
    <source>
        <dbReference type="EMBL" id="MCJ8147198.1"/>
    </source>
</evidence>
<evidence type="ECO:0000313" key="3">
    <source>
        <dbReference type="Proteomes" id="UP001139701"/>
    </source>
</evidence>
<dbReference type="Proteomes" id="UP001139701">
    <property type="component" value="Unassembled WGS sequence"/>
</dbReference>
<feature type="domain" description="Serine aminopeptidase S33" evidence="1">
    <location>
        <begin position="18"/>
        <end position="248"/>
    </location>
</feature>
<dbReference type="PANTHER" id="PTHR43798">
    <property type="entry name" value="MONOACYLGLYCEROL LIPASE"/>
    <property type="match status" value="1"/>
</dbReference>
<keyword evidence="3" id="KW-1185">Reference proteome</keyword>
<dbReference type="RefSeq" id="WP_241572831.1">
    <property type="nucleotide sequence ID" value="NZ_JAKUML010000016.1"/>
</dbReference>
<dbReference type="Gene3D" id="3.40.50.1820">
    <property type="entry name" value="alpha/beta hydrolase"/>
    <property type="match status" value="1"/>
</dbReference>
<dbReference type="InterPro" id="IPR029058">
    <property type="entry name" value="AB_hydrolase_fold"/>
</dbReference>
<reference evidence="2" key="1">
    <citation type="submission" date="2022-02" db="EMBL/GenBank/DDBJ databases">
        <title>Acinetobacter A3.8 sp. nov., isolated from Sediment (Zhairuo Island).</title>
        <authorList>
            <person name="Zheng K."/>
        </authorList>
    </citation>
    <scope>NUCLEOTIDE SEQUENCE</scope>
    <source>
        <strain evidence="2">A3.8</strain>
    </source>
</reference>
<comment type="caution">
    <text evidence="2">The sequence shown here is derived from an EMBL/GenBank/DDBJ whole genome shotgun (WGS) entry which is preliminary data.</text>
</comment>
<dbReference type="InterPro" id="IPR022742">
    <property type="entry name" value="Hydrolase_4"/>
</dbReference>
<organism evidence="2 3">
    <name type="scientific">Acinetobacter sedimenti</name>
    <dbReference type="NCBI Taxonomy" id="2919922"/>
    <lineage>
        <taxon>Bacteria</taxon>
        <taxon>Pseudomonadati</taxon>
        <taxon>Pseudomonadota</taxon>
        <taxon>Gammaproteobacteria</taxon>
        <taxon>Moraxellales</taxon>
        <taxon>Moraxellaceae</taxon>
        <taxon>Acinetobacter</taxon>
    </lineage>
</organism>